<gene>
    <name evidence="2" type="ORF">HUN01_09035</name>
</gene>
<keyword evidence="3" id="KW-1185">Reference proteome</keyword>
<dbReference type="Proteomes" id="UP000514713">
    <property type="component" value="Chromosome"/>
</dbReference>
<name>A0A7D7LA71_9NOSO</name>
<evidence type="ECO:0000259" key="1">
    <source>
        <dbReference type="SMART" id="SM00860"/>
    </source>
</evidence>
<dbReference type="Pfam" id="PF09346">
    <property type="entry name" value="SMI1_KNR4"/>
    <property type="match status" value="1"/>
</dbReference>
<dbReference type="Gene3D" id="3.40.1580.10">
    <property type="entry name" value="SMI1/KNR4-like"/>
    <property type="match status" value="1"/>
</dbReference>
<evidence type="ECO:0000313" key="3">
    <source>
        <dbReference type="Proteomes" id="UP000514713"/>
    </source>
</evidence>
<dbReference type="InterPro" id="IPR018958">
    <property type="entry name" value="Knr4/Smi1-like_dom"/>
</dbReference>
<dbReference type="RefSeq" id="WP_181930978.1">
    <property type="nucleotide sequence ID" value="NZ_CP054698.1"/>
</dbReference>
<reference evidence="3" key="1">
    <citation type="submission" date="2020-06" db="EMBL/GenBank/DDBJ databases">
        <title>Nostoc edaphicum CCNP1411 genome.</title>
        <authorList>
            <person name="Fidor A."/>
            <person name="Grabski M."/>
            <person name="Gawor J."/>
            <person name="Gromadka R."/>
            <person name="Wegrzyn G."/>
            <person name="Mazur-Marzec H."/>
        </authorList>
    </citation>
    <scope>NUCLEOTIDE SEQUENCE [LARGE SCALE GENOMIC DNA]</scope>
    <source>
        <strain evidence="3">CCNP1411</strain>
    </source>
</reference>
<evidence type="ECO:0000313" key="2">
    <source>
        <dbReference type="EMBL" id="QMS87718.1"/>
    </source>
</evidence>
<dbReference type="EMBL" id="CP054698">
    <property type="protein sequence ID" value="QMS87718.1"/>
    <property type="molecule type" value="Genomic_DNA"/>
</dbReference>
<protein>
    <submittedName>
        <fullName evidence="2">SMI1/KNR4 family protein</fullName>
    </submittedName>
</protein>
<dbReference type="SUPFAM" id="SSF160631">
    <property type="entry name" value="SMI1/KNR4-like"/>
    <property type="match status" value="1"/>
</dbReference>
<dbReference type="KEGG" id="ned:HUN01_09035"/>
<feature type="domain" description="Knr4/Smi1-like" evidence="1">
    <location>
        <begin position="43"/>
        <end position="168"/>
    </location>
</feature>
<accession>A0A7D7LA71</accession>
<organism evidence="2 3">
    <name type="scientific">Nostoc edaphicum CCNP1411</name>
    <dbReference type="NCBI Taxonomy" id="1472755"/>
    <lineage>
        <taxon>Bacteria</taxon>
        <taxon>Bacillati</taxon>
        <taxon>Cyanobacteriota</taxon>
        <taxon>Cyanophyceae</taxon>
        <taxon>Nostocales</taxon>
        <taxon>Nostocaceae</taxon>
        <taxon>Nostoc</taxon>
    </lineage>
</organism>
<dbReference type="SMART" id="SM00860">
    <property type="entry name" value="SMI1_KNR4"/>
    <property type="match status" value="1"/>
</dbReference>
<sequence>MKTFDWESRIREWSRQRIEALEEYEQEELPPEVIESGSLGYPGATEEQISAEEARLGVTFPSSYREFIKVSNGLHSTSEYGIKISSVEEIQWYILDRESSIDELIELHQDLEPIPDEEYFIYGNEQSYIRVEHLQTCLEISTEEYFMIFLLNPQVITSDGEWEAWFFDSKYGDATRYPSFCEMMEEILNDPEFLG</sequence>
<dbReference type="AlphaFoldDB" id="A0A7D7LA71"/>
<dbReference type="InterPro" id="IPR037883">
    <property type="entry name" value="Knr4/Smi1-like_sf"/>
</dbReference>
<proteinExistence type="predicted"/>